<dbReference type="RefSeq" id="WP_007622275.1">
    <property type="nucleotide sequence ID" value="NZ_BANX01000023.1"/>
</dbReference>
<feature type="compositionally biased region" description="Polar residues" evidence="1">
    <location>
        <begin position="413"/>
        <end position="433"/>
    </location>
</feature>
<reference evidence="5 6" key="1">
    <citation type="submission" date="2013-01" db="EMBL/GenBank/DDBJ databases">
        <title>Whole genome shotgun sequence of Gordonia soli NBRC 108243.</title>
        <authorList>
            <person name="Isaki-Nakamura S."/>
            <person name="Hosoyama A."/>
            <person name="Tsuchikane K."/>
            <person name="Ando Y."/>
            <person name="Baba S."/>
            <person name="Ohji S."/>
            <person name="Hamada M."/>
            <person name="Tamura T."/>
            <person name="Yamazoe A."/>
            <person name="Yamazaki S."/>
            <person name="Fujita N."/>
        </authorList>
    </citation>
    <scope>NUCLEOTIDE SEQUENCE [LARGE SCALE GENOMIC DNA]</scope>
    <source>
        <strain evidence="5 6">NBRC 108243</strain>
    </source>
</reference>
<feature type="compositionally biased region" description="Gly residues" evidence="1">
    <location>
        <begin position="336"/>
        <end position="348"/>
    </location>
</feature>
<organism evidence="5 6">
    <name type="scientific">Gordonia soli NBRC 108243</name>
    <dbReference type="NCBI Taxonomy" id="1223545"/>
    <lineage>
        <taxon>Bacteria</taxon>
        <taxon>Bacillati</taxon>
        <taxon>Actinomycetota</taxon>
        <taxon>Actinomycetes</taxon>
        <taxon>Mycobacteriales</taxon>
        <taxon>Gordoniaceae</taxon>
        <taxon>Gordonia</taxon>
    </lineage>
</organism>
<feature type="compositionally biased region" description="Basic and acidic residues" evidence="1">
    <location>
        <begin position="1260"/>
        <end position="1351"/>
    </location>
</feature>
<sequence length="1906" mass="198341">MTIGFPHELAWLGYIIGMEWPEGDEDAMRRIADAWENAAGQLDGVGPDMDASARMVMDSLEGATSEALQQVFNDLVYGDLSVEKLAEAARAAGEMSDASATNIEYTKIAFYSTLVLTAAQIAWAIAAAFGTFGGSLSSIPVFQAIARTAVSIGLKELLSAIASTVSKQALVAMAKRAAMGALVNTALAAGQDAGIQAYQLATGGRKTFDGGQFLETAGTSVIAGAAGGAAGGAASHALGKVMRPAMTDIGMAANRWADSIVSGVADGTTNGLVGATTSAITGNGFTWQAVTAGAVGGAFNPPGRGGSNVGTHDGSAPPSGVDALGRPAGDASASGDGAGHGTGDGGSSGARDGATDSTGSPESAPPGSERGATTSGDDSGSAAGGSNNSGRSGGDSESSGATASSSGRDGSDHGTQAAQSESAAPTATNNEASTPGPDSGETAQPSTTNDAGGPPPNAENASPAETVRTDSSDSPPPDTASPTHDAPPSAPPAEHAPHAQGDDTGPGNSAPTEHATPESSRPPDNSTVPDSARSPDHADTQNVSRTTEPSATAGDRAADSTASTSPTSTRSFDSTTPLSDSPRAAGGDNVQPSVGPTHHSPGTAAPADRAAPTGGADRSTATPDRTAPTAEGNRAAPVNSSPDAGRSTDSSRPADTPRSAQAGPRTPTLPTDGARAGVDRTSSPRVDADGVPTARESAEPALGDGVTGDLTVAAAAASIVTADAASRSSVADPAARPRSDRFGSHLDGPNARGRTSDGSDPAGPGGPPDRPNGPGRPDGIGPDDHGPHRSDERSLSGSRDHPATDAERARAAEALAQRDLTPDRVGELMPPDRAGDHVAAARELADANARWWNDLSPMERDALIRTHPHEIGNADGIAARDKDLANRISVDRSMAELAAENPKRGISRFIDQLLNGLDTPSAQLRHLEKIDSAVRAAELELASRAARTDSMAPPLHLLGLDPRAFDGQGRIIAAVGDIDSATSVSWHVPGLTTMIRSLGTNLDNAGNHYFRTTAELGGEGSAASIAWIGYDAPSGRGSAAVANTALAEAGGHLLARDVAAFNAGRAVGDIGPADNHIFGHSYGSVASSYAGAEGRLASDVQTITLLGSPGAGPVTHASQFGIGDNVYAASSGRDFVTWLGASDTTQVGRVFNTGLGIDPSIEPFGAQRIAAQSRFSFPLDNLMSHTGYYELGSESLRNFGRIAAGEDPVAAPHRGGTDGPDSGPRTGPREPEKFRRPIDTLDGHAPRSRDADSQIGSRPPGHDESVTRTAGSDDRSRFDDGARDQTSPDRDPAKYAGDRRLADDRNSDHSAGDRDTSAGARHDRDGESPGDRFGEAPTDRSADDGRARSEENGTPDHSADRADDSGIGDRTDANRPGDGPTSFRDIDPTAQNIADWLPLINSRWGEPGFLNNCVQSVHAFFETLRGNPTHAEPHPDPTSPGSRLSDLEDAAGGRSEAATFDQIGAHLLDRGDGAMAVIGTSYLDGAGKPSGGHAYVARNMDGTIRVIDMQSGRITGWPPEFSRRHHDVNDVIYVNRDLSAERPLTRDNDVSPAADRSAEDRGNTRRDDDAHGDDRRFGESEDSAPVRREDRPFDSEFPQTRLSENTDRIADQASQSEPNPGVADRVRDVQASGRFAGDASYSQHDRGIEVPIRAEAFSHANHEPVVMSQREFKAYIRNSGVSLNGDSPLFASNTWYQVEGAGSFYTRDDGTIAGIAMVPQQNFTNPLVSHRWNNVSVVTDRGFYHRDSNGALVAYDGSAEVTGESERYRRDHLQRKSKEVELTSEVLAQINAELPPGTPDLRRIDFNAGHSSRNEWGAPSEIFFYSMEFHDTNQSWSEEHDRNGMGYLVEDLFTGMADEHDRPGIWRREEVFGDPPGAYPESYIVEMSFDGGQTVHRFEFANRRGR</sequence>
<feature type="compositionally biased region" description="Basic and acidic residues" evidence="1">
    <location>
        <begin position="1227"/>
        <end position="1252"/>
    </location>
</feature>
<feature type="region of interest" description="Disordered" evidence="1">
    <location>
        <begin position="1543"/>
        <end position="1624"/>
    </location>
</feature>
<feature type="compositionally biased region" description="Basic and acidic residues" evidence="1">
    <location>
        <begin position="782"/>
        <end position="811"/>
    </location>
</feature>
<dbReference type="OrthoDB" id="5969911at2"/>
<feature type="domain" description="Tox-PL" evidence="3">
    <location>
        <begin position="1411"/>
        <end position="1512"/>
    </location>
</feature>
<comment type="caution">
    <text evidence="5">The sequence shown here is derived from an EMBL/GenBank/DDBJ whole genome shotgun (WGS) entry which is preliminary data.</text>
</comment>
<accession>M0QL84</accession>
<dbReference type="InterPro" id="IPR057746">
    <property type="entry name" value="CpnT-like_N"/>
</dbReference>
<evidence type="ECO:0008006" key="7">
    <source>
        <dbReference type="Google" id="ProtNLM"/>
    </source>
</evidence>
<dbReference type="Pfam" id="PF25547">
    <property type="entry name" value="WXG100_2"/>
    <property type="match status" value="1"/>
</dbReference>
<keyword evidence="6" id="KW-1185">Reference proteome</keyword>
<feature type="compositionally biased region" description="Polar residues" evidence="1">
    <location>
        <begin position="540"/>
        <end position="549"/>
    </location>
</feature>
<evidence type="ECO:0000256" key="1">
    <source>
        <dbReference type="SAM" id="MobiDB-lite"/>
    </source>
</evidence>
<feature type="region of interest" description="Disordered" evidence="1">
    <location>
        <begin position="721"/>
        <end position="833"/>
    </location>
</feature>
<evidence type="ECO:0000313" key="6">
    <source>
        <dbReference type="Proteomes" id="UP000011666"/>
    </source>
</evidence>
<dbReference type="eggNOG" id="COG4099">
    <property type="taxonomic scope" value="Bacteria"/>
</dbReference>
<feature type="domain" description="Outer membrane channel protein CpnT-like N-terminal" evidence="4">
    <location>
        <begin position="15"/>
        <end position="143"/>
    </location>
</feature>
<evidence type="ECO:0000313" key="5">
    <source>
        <dbReference type="EMBL" id="GAC69323.1"/>
    </source>
</evidence>
<feature type="compositionally biased region" description="Polar residues" evidence="1">
    <location>
        <begin position="506"/>
        <end position="529"/>
    </location>
</feature>
<feature type="compositionally biased region" description="Basic and acidic residues" evidence="1">
    <location>
        <begin position="1556"/>
        <end position="1594"/>
    </location>
</feature>
<feature type="compositionally biased region" description="Basic and acidic residues" evidence="1">
    <location>
        <begin position="735"/>
        <end position="744"/>
    </location>
</feature>
<gene>
    <name evidence="5" type="ORF">GS4_23_01200</name>
</gene>
<evidence type="ECO:0000259" key="3">
    <source>
        <dbReference type="Pfam" id="PF15644"/>
    </source>
</evidence>
<proteinExistence type="predicted"/>
<feature type="region of interest" description="Disordered" evidence="1">
    <location>
        <begin position="1207"/>
        <end position="1387"/>
    </location>
</feature>
<name>M0QL84_9ACTN</name>
<dbReference type="ESTHER" id="9actn-m0ql84">
    <property type="family name" value="Duf_1023"/>
</dbReference>
<dbReference type="eggNOG" id="COG3170">
    <property type="taxonomic scope" value="Bacteria"/>
</dbReference>
<evidence type="ECO:0000259" key="4">
    <source>
        <dbReference type="Pfam" id="PF25547"/>
    </source>
</evidence>
<dbReference type="InterPro" id="IPR028908">
    <property type="entry name" value="Tox-PL_dom"/>
</dbReference>
<feature type="compositionally biased region" description="Low complexity" evidence="1">
    <location>
        <begin position="370"/>
        <end position="408"/>
    </location>
</feature>
<dbReference type="Proteomes" id="UP000011666">
    <property type="component" value="Unassembled WGS sequence"/>
</dbReference>
<protein>
    <recommendedName>
        <fullName evidence="7">Tox-PL domain-containing protein</fullName>
    </recommendedName>
</protein>
<dbReference type="EMBL" id="BANX01000023">
    <property type="protein sequence ID" value="GAC69323.1"/>
    <property type="molecule type" value="Genomic_DNA"/>
</dbReference>
<feature type="region of interest" description="Disordered" evidence="1">
    <location>
        <begin position="301"/>
        <end position="706"/>
    </location>
</feature>
<feature type="region of interest" description="Disordered" evidence="1">
    <location>
        <begin position="1426"/>
        <end position="1456"/>
    </location>
</feature>
<feature type="domain" description="DUF1023" evidence="2">
    <location>
        <begin position="967"/>
        <end position="1137"/>
    </location>
</feature>
<feature type="compositionally biased region" description="Basic and acidic residues" evidence="1">
    <location>
        <begin position="1357"/>
        <end position="1375"/>
    </location>
</feature>
<dbReference type="STRING" id="1223545.GS4_23_01200"/>
<feature type="compositionally biased region" description="Polar residues" evidence="1">
    <location>
        <begin position="638"/>
        <end position="653"/>
    </location>
</feature>
<evidence type="ECO:0000259" key="2">
    <source>
        <dbReference type="Pfam" id="PF06259"/>
    </source>
</evidence>
<dbReference type="Pfam" id="PF15644">
    <property type="entry name" value="Gln_amidase"/>
    <property type="match status" value="1"/>
</dbReference>
<dbReference type="InterPro" id="IPR010427">
    <property type="entry name" value="DUF1023"/>
</dbReference>
<feature type="compositionally biased region" description="Low complexity" evidence="1">
    <location>
        <begin position="550"/>
        <end position="571"/>
    </location>
</feature>
<dbReference type="Pfam" id="PF06259">
    <property type="entry name" value="Abhydrolase_8"/>
    <property type="match status" value="1"/>
</dbReference>
<feature type="compositionally biased region" description="Polar residues" evidence="1">
    <location>
        <begin position="441"/>
        <end position="450"/>
    </location>
</feature>